<accession>A0ABM3PK86</accession>
<evidence type="ECO:0000313" key="2">
    <source>
        <dbReference type="Proteomes" id="UP001652583"/>
    </source>
</evidence>
<feature type="compositionally biased region" description="Basic and acidic residues" evidence="1">
    <location>
        <begin position="206"/>
        <end position="216"/>
    </location>
</feature>
<sequence>MGEGGSIAQRQGGFRGLPGKLGSKHGWKLPLGGGQGFETRQAEGTCPRPRGAPEAGRLPPAEASAMPGGGGSRTAGARLRRLRVPSPPGRRPGTGSSRTDGRTDRPSLPSTPSPAGRGANTHSAGRRGAEGAAAQTHPGGCGASSVTVALPGTGGPRPRPLGLPLPGRCDPRARGVPTQQGGGGEGAPPAPGPGWGRRKRSLEAPACRREGRREAEGGAGPERPRAWRGAAHRSTLPPCPPHHPRAGGTHVLGWAGGVPGGDARPSPPPPPAARSWRSRDGGREQGPDNPNPGPRNGTACSGRRGPPAPPWAGGLRGD</sequence>
<dbReference type="Proteomes" id="UP001652583">
    <property type="component" value="Chromosome C1"/>
</dbReference>
<name>A0ABM3PK86_ACIJB</name>
<proteinExistence type="predicted"/>
<reference evidence="3" key="2">
    <citation type="submission" date="2025-08" db="UniProtKB">
        <authorList>
            <consortium name="RefSeq"/>
        </authorList>
    </citation>
    <scope>IDENTIFICATION</scope>
    <source>
        <tissue evidence="3">Blood</tissue>
    </source>
</reference>
<reference evidence="2" key="1">
    <citation type="submission" date="2025-05" db="UniProtKB">
        <authorList>
            <consortium name="RefSeq"/>
        </authorList>
    </citation>
    <scope>NUCLEOTIDE SEQUENCE [LARGE SCALE GENOMIC DNA]</scope>
</reference>
<keyword evidence="2" id="KW-1185">Reference proteome</keyword>
<dbReference type="GeneID" id="128314170"/>
<feature type="region of interest" description="Disordered" evidence="1">
    <location>
        <begin position="1"/>
        <end position="318"/>
    </location>
</feature>
<protein>
    <submittedName>
        <fullName evidence="3">Collagen alpha-1(II) chain-like</fullName>
    </submittedName>
</protein>
<evidence type="ECO:0000256" key="1">
    <source>
        <dbReference type="SAM" id="MobiDB-lite"/>
    </source>
</evidence>
<feature type="compositionally biased region" description="Low complexity" evidence="1">
    <location>
        <begin position="294"/>
        <end position="305"/>
    </location>
</feature>
<evidence type="ECO:0000313" key="3">
    <source>
        <dbReference type="RefSeq" id="XP_053072090.1"/>
    </source>
</evidence>
<organism evidence="2 3">
    <name type="scientific">Acinonyx jubatus</name>
    <name type="common">Cheetah</name>
    <dbReference type="NCBI Taxonomy" id="32536"/>
    <lineage>
        <taxon>Eukaryota</taxon>
        <taxon>Metazoa</taxon>
        <taxon>Chordata</taxon>
        <taxon>Craniata</taxon>
        <taxon>Vertebrata</taxon>
        <taxon>Euteleostomi</taxon>
        <taxon>Mammalia</taxon>
        <taxon>Eutheria</taxon>
        <taxon>Laurasiatheria</taxon>
        <taxon>Carnivora</taxon>
        <taxon>Feliformia</taxon>
        <taxon>Felidae</taxon>
        <taxon>Felinae</taxon>
        <taxon>Acinonyx</taxon>
    </lineage>
</organism>
<gene>
    <name evidence="3" type="primary">LOC128314170</name>
</gene>
<feature type="compositionally biased region" description="Basic and acidic residues" evidence="1">
    <location>
        <begin position="277"/>
        <end position="286"/>
    </location>
</feature>
<dbReference type="RefSeq" id="XP_053072090.1">
    <property type="nucleotide sequence ID" value="XM_053216115.1"/>
</dbReference>